<evidence type="ECO:0000256" key="2">
    <source>
        <dbReference type="ARBA" id="ARBA00022475"/>
    </source>
</evidence>
<dbReference type="Pfam" id="PF03279">
    <property type="entry name" value="Lip_A_acyltrans"/>
    <property type="match status" value="1"/>
</dbReference>
<dbReference type="Proteomes" id="UP001373159">
    <property type="component" value="Unassembled WGS sequence"/>
</dbReference>
<reference evidence="7 8" key="1">
    <citation type="submission" date="2024-02" db="EMBL/GenBank/DDBJ databases">
        <title>Bifidobacterium honeyensis sp. nov., isolated from the comb honey.</title>
        <authorList>
            <person name="Liu W."/>
            <person name="Li Y."/>
        </authorList>
    </citation>
    <scope>NUCLEOTIDE SEQUENCE [LARGE SCALE GENOMIC DNA]</scope>
    <source>
        <strain evidence="7 8">IMAU50988</strain>
    </source>
</reference>
<keyword evidence="6 7" id="KW-0012">Acyltransferase</keyword>
<name>A0ABU8ZNS9_9BIFI</name>
<keyword evidence="4" id="KW-0808">Transferase</keyword>
<evidence type="ECO:0000256" key="1">
    <source>
        <dbReference type="ARBA" id="ARBA00004533"/>
    </source>
</evidence>
<gene>
    <name evidence="7" type="ORF">V8P97_04120</name>
</gene>
<dbReference type="PANTHER" id="PTHR30606">
    <property type="entry name" value="LIPID A BIOSYNTHESIS LAUROYL ACYLTRANSFERASE"/>
    <property type="match status" value="1"/>
</dbReference>
<evidence type="ECO:0000313" key="8">
    <source>
        <dbReference type="Proteomes" id="UP001373159"/>
    </source>
</evidence>
<dbReference type="GO" id="GO:0016746">
    <property type="term" value="F:acyltransferase activity"/>
    <property type="evidence" value="ECO:0007669"/>
    <property type="project" value="UniProtKB-KW"/>
</dbReference>
<evidence type="ECO:0000256" key="5">
    <source>
        <dbReference type="ARBA" id="ARBA00023136"/>
    </source>
</evidence>
<comment type="subcellular location">
    <subcellularLocation>
        <location evidence="1">Cell inner membrane</location>
    </subcellularLocation>
</comment>
<dbReference type="RefSeq" id="WP_340469193.1">
    <property type="nucleotide sequence ID" value="NZ_JBANBB010000001.1"/>
</dbReference>
<dbReference type="NCBIfam" id="NF005919">
    <property type="entry name" value="PRK07920.1"/>
    <property type="match status" value="1"/>
</dbReference>
<keyword evidence="5" id="KW-0472">Membrane</keyword>
<organism evidence="7 8">
    <name type="scientific">Bifidobacterium favimelis</name>
    <dbReference type="NCBI Taxonomy" id="3122979"/>
    <lineage>
        <taxon>Bacteria</taxon>
        <taxon>Bacillati</taxon>
        <taxon>Actinomycetota</taxon>
        <taxon>Actinomycetes</taxon>
        <taxon>Bifidobacteriales</taxon>
        <taxon>Bifidobacteriaceae</taxon>
        <taxon>Bifidobacterium</taxon>
    </lineage>
</organism>
<evidence type="ECO:0000256" key="4">
    <source>
        <dbReference type="ARBA" id="ARBA00022679"/>
    </source>
</evidence>
<comment type="caution">
    <text evidence="7">The sequence shown here is derived from an EMBL/GenBank/DDBJ whole genome shotgun (WGS) entry which is preliminary data.</text>
</comment>
<dbReference type="PANTHER" id="PTHR30606:SF10">
    <property type="entry name" value="PHOSPHATIDYLINOSITOL MANNOSIDE ACYLTRANSFERASE"/>
    <property type="match status" value="1"/>
</dbReference>
<evidence type="ECO:0000256" key="3">
    <source>
        <dbReference type="ARBA" id="ARBA00022519"/>
    </source>
</evidence>
<evidence type="ECO:0000256" key="6">
    <source>
        <dbReference type="ARBA" id="ARBA00023315"/>
    </source>
</evidence>
<dbReference type="InterPro" id="IPR004960">
    <property type="entry name" value="LipA_acyltrans"/>
</dbReference>
<evidence type="ECO:0000313" key="7">
    <source>
        <dbReference type="EMBL" id="MEK0306650.1"/>
    </source>
</evidence>
<keyword evidence="3" id="KW-0997">Cell inner membrane</keyword>
<keyword evidence="8" id="KW-1185">Reference proteome</keyword>
<accession>A0ABU8ZNS9</accession>
<sequence>MNRLLILAARYSRWIPETFLRGLFLMAADLAWFFHLGGVGQLEKNLAHVLAVPDGDEADGPRKEGGGPALDHRRLRHLSRLGMRSYFTYFSEALTVGARDEDTLLARVRGAGSGYPSPAKRDIGIRSVPIGMGHQGNWDYAGFWAGKRVSPVTTVAEKLKDRALLETFADIRRRLGINILLTGEPDITGRLTRLLEGPGQVVPLLADRDLSRNGVFVRAFDSCIRVAAGPAVIALDSGLPLYTVNMYRERLSGDRRRRAGTPYGYVCRIDGPIDVSPFEDLPRDQAVQELTQAWVDAWARGVRQHPEDWHMLQPIFIDDLDLSRMHGVPDSVKAMAGKGEQS</sequence>
<dbReference type="EMBL" id="JBANBB010000001">
    <property type="protein sequence ID" value="MEK0306650.1"/>
    <property type="molecule type" value="Genomic_DNA"/>
</dbReference>
<protein>
    <submittedName>
        <fullName evidence="7">Phosphatidylinositol mannoside acyltransferase</fullName>
    </submittedName>
</protein>
<proteinExistence type="predicted"/>
<keyword evidence="2" id="KW-1003">Cell membrane</keyword>